<dbReference type="Proteomes" id="UP000473826">
    <property type="component" value="Unassembled WGS sequence"/>
</dbReference>
<sequence length="49" mass="5232">MRVCSKSTRTQDTARALRTASWPRCKRALTRALRRACPPPAGSGSCAGA</sequence>
<evidence type="ECO:0000313" key="2">
    <source>
        <dbReference type="Proteomes" id="UP000473826"/>
    </source>
</evidence>
<comment type="caution">
    <text evidence="1">The sequence shown here is derived from an EMBL/GenBank/DDBJ whole genome shotgun (WGS) entry which is preliminary data.</text>
</comment>
<name>A0A7D8UZS1_VANHU</name>
<gene>
    <name evidence="1" type="ORF">VHUM_02780</name>
</gene>
<protein>
    <submittedName>
        <fullName evidence="1">Uncharacterized protein</fullName>
    </submittedName>
</protein>
<proteinExistence type="predicted"/>
<organism evidence="1 2">
    <name type="scientific">Vanrija humicola</name>
    <name type="common">Yeast</name>
    <name type="synonym">Cryptococcus humicola</name>
    <dbReference type="NCBI Taxonomy" id="5417"/>
    <lineage>
        <taxon>Eukaryota</taxon>
        <taxon>Fungi</taxon>
        <taxon>Dikarya</taxon>
        <taxon>Basidiomycota</taxon>
        <taxon>Agaricomycotina</taxon>
        <taxon>Tremellomycetes</taxon>
        <taxon>Trichosporonales</taxon>
        <taxon>Trichosporonaceae</taxon>
        <taxon>Vanrija</taxon>
    </lineage>
</organism>
<dbReference type="EMBL" id="QKWK01000007">
    <property type="protein sequence ID" value="TXT08652.1"/>
    <property type="molecule type" value="Genomic_DNA"/>
</dbReference>
<evidence type="ECO:0000313" key="1">
    <source>
        <dbReference type="EMBL" id="TXT08652.1"/>
    </source>
</evidence>
<keyword evidence="2" id="KW-1185">Reference proteome</keyword>
<reference evidence="1 2" key="1">
    <citation type="journal article" date="2019" name="PLoS Genet.">
        <title>Convergent evolution of linked mating-type loci in basidiomycete fungi.</title>
        <authorList>
            <person name="Sun S."/>
            <person name="Coelho M.A."/>
            <person name="Heitman J."/>
            <person name="Nowrousian M."/>
        </authorList>
    </citation>
    <scope>NUCLEOTIDE SEQUENCE [LARGE SCALE GENOMIC DNA]</scope>
    <source>
        <strain evidence="1 2">CBS 4282</strain>
    </source>
</reference>
<accession>A0A7D8UZS1</accession>
<dbReference type="AlphaFoldDB" id="A0A7D8UZS1"/>